<evidence type="ECO:0000256" key="5">
    <source>
        <dbReference type="ARBA" id="ARBA00023136"/>
    </source>
</evidence>
<feature type="transmembrane region" description="Helical" evidence="6">
    <location>
        <begin position="486"/>
        <end position="507"/>
    </location>
</feature>
<dbReference type="Pfam" id="PF03606">
    <property type="entry name" value="DcuC"/>
    <property type="match status" value="1"/>
</dbReference>
<accession>A0ABV0EUJ5</accession>
<dbReference type="InterPro" id="IPR051679">
    <property type="entry name" value="DASS-Related_Transporters"/>
</dbReference>
<feature type="transmembrane region" description="Helical" evidence="6">
    <location>
        <begin position="457"/>
        <end position="474"/>
    </location>
</feature>
<feature type="transmembrane region" description="Helical" evidence="6">
    <location>
        <begin position="87"/>
        <end position="107"/>
    </location>
</feature>
<feature type="transmembrane region" description="Helical" evidence="6">
    <location>
        <begin position="21"/>
        <end position="39"/>
    </location>
</feature>
<feature type="transmembrane region" description="Helical" evidence="6">
    <location>
        <begin position="152"/>
        <end position="175"/>
    </location>
</feature>
<keyword evidence="3 6" id="KW-0812">Transmembrane</keyword>
<feature type="transmembrane region" description="Helical" evidence="6">
    <location>
        <begin position="128"/>
        <end position="146"/>
    </location>
</feature>
<organism evidence="7 8">
    <name type="scientific">Candidatus Enterococcus ferrettii</name>
    <dbReference type="NCBI Taxonomy" id="2815324"/>
    <lineage>
        <taxon>Bacteria</taxon>
        <taxon>Bacillati</taxon>
        <taxon>Bacillota</taxon>
        <taxon>Bacilli</taxon>
        <taxon>Lactobacillales</taxon>
        <taxon>Enterococcaceae</taxon>
        <taxon>Enterococcus</taxon>
    </lineage>
</organism>
<evidence type="ECO:0000256" key="4">
    <source>
        <dbReference type="ARBA" id="ARBA00022989"/>
    </source>
</evidence>
<keyword evidence="2" id="KW-1003">Cell membrane</keyword>
<dbReference type="Proteomes" id="UP000664357">
    <property type="component" value="Unassembled WGS sequence"/>
</dbReference>
<reference evidence="7 8" key="1">
    <citation type="submission" date="2024-02" db="EMBL/GenBank/DDBJ databases">
        <title>The Genome Sequence of Enterococcus sp. DIV0159.</title>
        <authorList>
            <person name="Earl A."/>
            <person name="Manson A."/>
            <person name="Gilmore M."/>
            <person name="Sanders J."/>
            <person name="Shea T."/>
            <person name="Howe W."/>
            <person name="Livny J."/>
            <person name="Cuomo C."/>
            <person name="Neafsey D."/>
            <person name="Birren B."/>
        </authorList>
    </citation>
    <scope>NUCLEOTIDE SEQUENCE [LARGE SCALE GENOMIC DNA]</scope>
    <source>
        <strain evidence="7 8">665A</strain>
    </source>
</reference>
<gene>
    <name evidence="7" type="ORF">JZO67_004193</name>
</gene>
<protein>
    <recommendedName>
        <fullName evidence="9">C4-dicarboxylate anaerobic carrier</fullName>
    </recommendedName>
</protein>
<evidence type="ECO:0000313" key="7">
    <source>
        <dbReference type="EMBL" id="MEO1772211.1"/>
    </source>
</evidence>
<keyword evidence="4 6" id="KW-1133">Transmembrane helix</keyword>
<evidence type="ECO:0000313" key="8">
    <source>
        <dbReference type="Proteomes" id="UP000664357"/>
    </source>
</evidence>
<dbReference type="EMBL" id="JAFREL020000004">
    <property type="protein sequence ID" value="MEO1772211.1"/>
    <property type="molecule type" value="Genomic_DNA"/>
</dbReference>
<dbReference type="PANTHER" id="PTHR43652">
    <property type="entry name" value="BASIC AMINO ACID ANTIPORTER YFCC-RELATED"/>
    <property type="match status" value="1"/>
</dbReference>
<sequence length="509" mass="55368">MQENSVTSKERKKKTFKMPGAYTVLFIIILVMTILTWLIPAGKYDIDANGNLIAGTYQRVTSNPQGIWDAFKAPIIGMIGNDKTAGAIPVSLFILIIGGFLGVVNETKVLDIGIATIIKKNKGRETKVMILLLILFALGGTSYGMFEESIAFLPLIIPVMLGAGFDVLTGISIVFLGVSAGILASTVNPFSVGVASATAGISPGDGLNWRLVLLVIVLLITITFVHRYAMKVKNDPGQSLLHNQRPEEAFIAKSYTTEIIPMNKNQKMILILFVLTFVIMILGLIPWTDINPSFTFFNSLSTSIKNVPLLGNLLGSDLPPLGTWYFVEMSTLFFMMTLVIGRVNHMNESEIMDSFFVGLKDLVTVAMVVAVARGIQVVMNEGQITATILHFGEIHLSGLSPVAFTLMTYLFYIPMAFLIPSTSGLASATIGILTPLGEFIGVSSSVVIMAYQCASGIVYLVTPTSAVLVGSLAIGKVEYSIWLKYIWKYVLIIFLVTCLVLIAMTSFRR</sequence>
<evidence type="ECO:0000256" key="3">
    <source>
        <dbReference type="ARBA" id="ARBA00022692"/>
    </source>
</evidence>
<feature type="transmembrane region" description="Helical" evidence="6">
    <location>
        <begin position="322"/>
        <end position="341"/>
    </location>
</feature>
<keyword evidence="5 6" id="KW-0472">Membrane</keyword>
<evidence type="ECO:0000256" key="6">
    <source>
        <dbReference type="SAM" id="Phobius"/>
    </source>
</evidence>
<feature type="transmembrane region" description="Helical" evidence="6">
    <location>
        <begin position="430"/>
        <end position="451"/>
    </location>
</feature>
<dbReference type="RefSeq" id="WP_207701885.1">
    <property type="nucleotide sequence ID" value="NZ_JAFREL020000004.1"/>
</dbReference>
<proteinExistence type="predicted"/>
<dbReference type="InterPro" id="IPR018385">
    <property type="entry name" value="C4_dicarb_anaerob_car-like"/>
</dbReference>
<dbReference type="PANTHER" id="PTHR43652:SF6">
    <property type="entry name" value="ARGININE REPRESSOR"/>
    <property type="match status" value="1"/>
</dbReference>
<feature type="transmembrane region" description="Helical" evidence="6">
    <location>
        <begin position="399"/>
        <end position="418"/>
    </location>
</feature>
<comment type="caution">
    <text evidence="7">The sequence shown here is derived from an EMBL/GenBank/DDBJ whole genome shotgun (WGS) entry which is preliminary data.</text>
</comment>
<evidence type="ECO:0008006" key="9">
    <source>
        <dbReference type="Google" id="ProtNLM"/>
    </source>
</evidence>
<evidence type="ECO:0000256" key="1">
    <source>
        <dbReference type="ARBA" id="ARBA00004651"/>
    </source>
</evidence>
<feature type="transmembrane region" description="Helical" evidence="6">
    <location>
        <begin position="268"/>
        <end position="287"/>
    </location>
</feature>
<name>A0ABV0EUJ5_9ENTE</name>
<evidence type="ECO:0000256" key="2">
    <source>
        <dbReference type="ARBA" id="ARBA00022475"/>
    </source>
</evidence>
<feature type="transmembrane region" description="Helical" evidence="6">
    <location>
        <begin position="207"/>
        <end position="225"/>
    </location>
</feature>
<feature type="transmembrane region" description="Helical" evidence="6">
    <location>
        <begin position="182"/>
        <end position="201"/>
    </location>
</feature>
<keyword evidence="8" id="KW-1185">Reference proteome</keyword>
<comment type="subcellular location">
    <subcellularLocation>
        <location evidence="1">Cell membrane</location>
        <topology evidence="1">Multi-pass membrane protein</topology>
    </subcellularLocation>
</comment>